<dbReference type="GO" id="GO:0008299">
    <property type="term" value="P:isoprenoid biosynthetic process"/>
    <property type="evidence" value="ECO:0007669"/>
    <property type="project" value="UniProtKB-KW"/>
</dbReference>
<dbReference type="PROSITE" id="PS00723">
    <property type="entry name" value="POLYPRENYL_SYNTHASE_1"/>
    <property type="match status" value="1"/>
</dbReference>
<dbReference type="Proteomes" id="UP000237153">
    <property type="component" value="Unassembled WGS sequence"/>
</dbReference>
<evidence type="ECO:0000256" key="3">
    <source>
        <dbReference type="ARBA" id="ARBA00022723"/>
    </source>
</evidence>
<dbReference type="InterPro" id="IPR033749">
    <property type="entry name" value="Polyprenyl_synt_CS"/>
</dbReference>
<dbReference type="Pfam" id="PF00348">
    <property type="entry name" value="polyprenyl_synt"/>
    <property type="match status" value="1"/>
</dbReference>
<reference evidence="7" key="2">
    <citation type="journal article" date="2020" name="mSystems">
        <title>Genome- and Community-Level Interaction Insights into Carbon Utilization and Element Cycling Functions of Hydrothermarchaeota in Hydrothermal Sediment.</title>
        <authorList>
            <person name="Zhou Z."/>
            <person name="Liu Y."/>
            <person name="Xu W."/>
            <person name="Pan J."/>
            <person name="Luo Z.H."/>
            <person name="Li M."/>
        </authorList>
    </citation>
    <scope>NUCLEOTIDE SEQUENCE [LARGE SCALE GENOMIC DNA]</scope>
    <source>
        <strain evidence="7">SpSt-1261</strain>
    </source>
</reference>
<reference evidence="9 10" key="1">
    <citation type="submission" date="2018-01" db="EMBL/GenBank/DDBJ databases">
        <title>Metagenomic assembled genomes from two thermal pools in the Uzon Caldera, Kamchatka, Russia.</title>
        <authorList>
            <person name="Wilkins L."/>
            <person name="Ettinger C."/>
        </authorList>
    </citation>
    <scope>NUCLEOTIDE SEQUENCE [LARGE SCALE GENOMIC DNA]</scope>
    <source>
        <strain evidence="9">ZAV-06</strain>
    </source>
</reference>
<dbReference type="GO" id="GO:0046872">
    <property type="term" value="F:metal ion binding"/>
    <property type="evidence" value="ECO:0007669"/>
    <property type="project" value="UniProtKB-KW"/>
</dbReference>
<dbReference type="RefSeq" id="WP_014557593.1">
    <property type="nucleotide sequence ID" value="NZ_DSFH01000023.1"/>
</dbReference>
<name>A0A2J6N417_9CREN</name>
<keyword evidence="2 6" id="KW-0808">Transferase</keyword>
<dbReference type="Proteomes" id="UP000886076">
    <property type="component" value="Unassembled WGS sequence"/>
</dbReference>
<evidence type="ECO:0000256" key="6">
    <source>
        <dbReference type="RuleBase" id="RU004466"/>
    </source>
</evidence>
<evidence type="ECO:0000256" key="4">
    <source>
        <dbReference type="ARBA" id="ARBA00022842"/>
    </source>
</evidence>
<dbReference type="InterPro" id="IPR008949">
    <property type="entry name" value="Isoprenoid_synthase_dom_sf"/>
</dbReference>
<dbReference type="PROSITE" id="PS00444">
    <property type="entry name" value="POLYPRENYL_SYNTHASE_2"/>
    <property type="match status" value="1"/>
</dbReference>
<evidence type="ECO:0000256" key="5">
    <source>
        <dbReference type="ARBA" id="ARBA00023229"/>
    </source>
</evidence>
<dbReference type="Proteomes" id="UP000652307">
    <property type="component" value="Unassembled WGS sequence"/>
</dbReference>
<evidence type="ECO:0000313" key="8">
    <source>
        <dbReference type="EMBL" id="MBE9391058.1"/>
    </source>
</evidence>
<evidence type="ECO:0000256" key="1">
    <source>
        <dbReference type="ARBA" id="ARBA00001946"/>
    </source>
</evidence>
<dbReference type="PANTHER" id="PTHR43281:SF1">
    <property type="entry name" value="FARNESYL DIPHOSPHATE SYNTHASE"/>
    <property type="match status" value="1"/>
</dbReference>
<proteinExistence type="inferred from homology"/>
<comment type="caution">
    <text evidence="9">The sequence shown here is derived from an EMBL/GenBank/DDBJ whole genome shotgun (WGS) entry which is preliminary data.</text>
</comment>
<dbReference type="EMBL" id="DSFH01000023">
    <property type="protein sequence ID" value="HEW63652.1"/>
    <property type="molecule type" value="Genomic_DNA"/>
</dbReference>
<accession>A0A2J6N417</accession>
<dbReference type="OMA" id="EGMIGGQ"/>
<dbReference type="SUPFAM" id="SSF48576">
    <property type="entry name" value="Terpenoid synthases"/>
    <property type="match status" value="1"/>
</dbReference>
<dbReference type="EMBL" id="PNIM01000001">
    <property type="protein sequence ID" value="PMB76060.1"/>
    <property type="molecule type" value="Genomic_DNA"/>
</dbReference>
<keyword evidence="4" id="KW-0460">Magnesium</keyword>
<evidence type="ECO:0000313" key="7">
    <source>
        <dbReference type="EMBL" id="HEW63652.1"/>
    </source>
</evidence>
<dbReference type="CDD" id="cd00685">
    <property type="entry name" value="Trans_IPPS_HT"/>
    <property type="match status" value="1"/>
</dbReference>
<dbReference type="GeneID" id="12449527"/>
<reference evidence="8" key="3">
    <citation type="submission" date="2020-10" db="EMBL/GenBank/DDBJ databases">
        <title>Fervidococcus fontis strain 3639Fd - the first crenarchaeon capable of growth on lipids.</title>
        <authorList>
            <person name="Kochetkova T.V."/>
            <person name="Elcheninov A.G."/>
            <person name="Toschakov S.V."/>
            <person name="Kublanov I.V."/>
        </authorList>
    </citation>
    <scope>NUCLEOTIDE SEQUENCE</scope>
    <source>
        <strain evidence="8">3639Fd</strain>
    </source>
</reference>
<dbReference type="AlphaFoldDB" id="A0A2J6N417"/>
<organism evidence="9 10">
    <name type="scientific">Fervidicoccus fontis</name>
    <dbReference type="NCBI Taxonomy" id="683846"/>
    <lineage>
        <taxon>Archaea</taxon>
        <taxon>Thermoproteota</taxon>
        <taxon>Thermoprotei</taxon>
        <taxon>Fervidicoccales</taxon>
        <taxon>Fervidicoccaceae</taxon>
        <taxon>Fervidicoccus</taxon>
    </lineage>
</organism>
<protein>
    <submittedName>
        <fullName evidence="9">Octaprenyl diphosphate synthase</fullName>
    </submittedName>
    <submittedName>
        <fullName evidence="7">Polyprenyl synthetase family protein</fullName>
    </submittedName>
</protein>
<keyword evidence="5" id="KW-0414">Isoprene biosynthesis</keyword>
<comment type="cofactor">
    <cofactor evidence="1">
        <name>Mg(2+)</name>
        <dbReference type="ChEBI" id="CHEBI:18420"/>
    </cofactor>
</comment>
<comment type="similarity">
    <text evidence="6">Belongs to the FPP/GGPP synthase family.</text>
</comment>
<dbReference type="SFLD" id="SFLDG01017">
    <property type="entry name" value="Polyprenyl_Transferase_Like"/>
    <property type="match status" value="1"/>
</dbReference>
<dbReference type="SFLD" id="SFLDS00005">
    <property type="entry name" value="Isoprenoid_Synthase_Type_I"/>
    <property type="match status" value="1"/>
</dbReference>
<evidence type="ECO:0000256" key="2">
    <source>
        <dbReference type="ARBA" id="ARBA00022679"/>
    </source>
</evidence>
<sequence>MISLNDFLKSVSINIDSYIKEKLVGEPPDFYESSLYILKAGGKRLRPALVFASGYAFGGSEKYLLPFAAGVELLHNFTLIHDDIMDNDDYRRGVPTVHKLWGIPTAILAGDLLFSYSLYLPLHSCDDFEIKDRCIKASKKLAWASLTVAEGQALDMSFEKKESVSEEEYMNMIEKKTAALIESSAYIGATIGGADEKDLMHISEFGRKIGIAFQIVDDILGIFGKEEETGKPVYSDIREGKKTLLIIRALALSNKEERNKLISILGKKGLGKEEYAVAARIIEELGVLEYANIKARNLAEEAKSHLDEIKGSTNKEYISLLKDIADLVVRRKK</sequence>
<dbReference type="Gene3D" id="1.10.600.10">
    <property type="entry name" value="Farnesyl Diphosphate Synthase"/>
    <property type="match status" value="1"/>
</dbReference>
<keyword evidence="3" id="KW-0479">Metal-binding</keyword>
<dbReference type="GO" id="GO:0004659">
    <property type="term" value="F:prenyltransferase activity"/>
    <property type="evidence" value="ECO:0007669"/>
    <property type="project" value="InterPro"/>
</dbReference>
<dbReference type="EMBL" id="JADEZV010000002">
    <property type="protein sequence ID" value="MBE9391058.1"/>
    <property type="molecule type" value="Genomic_DNA"/>
</dbReference>
<evidence type="ECO:0000313" key="9">
    <source>
        <dbReference type="EMBL" id="PMB76060.1"/>
    </source>
</evidence>
<gene>
    <name evidence="9" type="ORF">C0188_00095</name>
    <name evidence="7" type="ORF">ENO39_01135</name>
    <name evidence="8" type="ORF">IOK49_03060</name>
</gene>
<dbReference type="InterPro" id="IPR000092">
    <property type="entry name" value="Polyprenyl_synt"/>
</dbReference>
<dbReference type="PANTHER" id="PTHR43281">
    <property type="entry name" value="FARNESYL DIPHOSPHATE SYNTHASE"/>
    <property type="match status" value="1"/>
</dbReference>
<evidence type="ECO:0000313" key="10">
    <source>
        <dbReference type="Proteomes" id="UP000237153"/>
    </source>
</evidence>